<proteinExistence type="predicted"/>
<name>A0ACC1HT41_9FUNG</name>
<protein>
    <submittedName>
        <fullName evidence="1">3-deoxy-7-phosphoheptulonate synthase</fullName>
        <ecNumber evidence="1">2.5.1.54</ecNumber>
    </submittedName>
</protein>
<evidence type="ECO:0000313" key="1">
    <source>
        <dbReference type="EMBL" id="KAJ1679723.1"/>
    </source>
</evidence>
<organism evidence="1 2">
    <name type="scientific">Spiromyces aspiralis</name>
    <dbReference type="NCBI Taxonomy" id="68401"/>
    <lineage>
        <taxon>Eukaryota</taxon>
        <taxon>Fungi</taxon>
        <taxon>Fungi incertae sedis</taxon>
        <taxon>Zoopagomycota</taxon>
        <taxon>Kickxellomycotina</taxon>
        <taxon>Kickxellomycetes</taxon>
        <taxon>Kickxellales</taxon>
        <taxon>Kickxellaceae</taxon>
        <taxon>Spiromyces</taxon>
    </lineage>
</organism>
<reference evidence="1" key="1">
    <citation type="submission" date="2022-06" db="EMBL/GenBank/DDBJ databases">
        <title>Phylogenomic reconstructions and comparative analyses of Kickxellomycotina fungi.</title>
        <authorList>
            <person name="Reynolds N.K."/>
            <person name="Stajich J.E."/>
            <person name="Barry K."/>
            <person name="Grigoriev I.V."/>
            <person name="Crous P."/>
            <person name="Smith M.E."/>
        </authorList>
    </citation>
    <scope>NUCLEOTIDE SEQUENCE</scope>
    <source>
        <strain evidence="1">RSA 2271</strain>
    </source>
</reference>
<dbReference type="EC" id="2.5.1.54" evidence="1"/>
<keyword evidence="2" id="KW-1185">Reference proteome</keyword>
<comment type="caution">
    <text evidence="1">The sequence shown here is derived from an EMBL/GenBank/DDBJ whole genome shotgun (WGS) entry which is preliminary data.</text>
</comment>
<accession>A0ACC1HT41</accession>
<sequence>MSTSKHVSNGEATSGFGVAGDDLRIDGYDPLIPPQILQMDIKLPESSEKTIAKARAEAEAILEGRDDRVMVVVGPCSIHDPKAAIDYSQRLKRLADQLKDDLLIIMRVYFEKPRTTVGWKGLINDPNLDDTFDINKGLRIARTLLVDITSSGLPVGCELLDTISPQFLGDLFSWGAIGARTTESQLHRELASGVSFPVGFKNGTDGNAGIAVDAISAAAHPHHFLGVTKQGLAAITKTKGNPLCHVILRGGNGGPNYEQHWVKKIGDELEQAGLRRNIMVDCSHGNSRKDHRNQPKVLDNLSDQIRNGDTSIIGVMVESNIEEGRQNVPTPDQGGKAALKYGQSITDACVSWEQTIPMMDSLAAAVRDRRRRLTATAN</sequence>
<dbReference type="Proteomes" id="UP001145114">
    <property type="component" value="Unassembled WGS sequence"/>
</dbReference>
<dbReference type="EMBL" id="JAMZIH010000213">
    <property type="protein sequence ID" value="KAJ1679723.1"/>
    <property type="molecule type" value="Genomic_DNA"/>
</dbReference>
<evidence type="ECO:0000313" key="2">
    <source>
        <dbReference type="Proteomes" id="UP001145114"/>
    </source>
</evidence>
<keyword evidence="1" id="KW-0808">Transferase</keyword>
<gene>
    <name evidence="1" type="primary">ARO4</name>
    <name evidence="1" type="ORF">EV182_001461</name>
</gene>